<dbReference type="NCBIfam" id="TIGR00006">
    <property type="entry name" value="16S rRNA (cytosine(1402)-N(4))-methyltransferase RsmH"/>
    <property type="match status" value="1"/>
</dbReference>
<feature type="binding site" evidence="6">
    <location>
        <position position="100"/>
    </location>
    <ligand>
        <name>S-adenosyl-L-methionine</name>
        <dbReference type="ChEBI" id="CHEBI:59789"/>
    </ligand>
</feature>
<keyword evidence="4 6" id="KW-0808">Transferase</keyword>
<dbReference type="InterPro" id="IPR002903">
    <property type="entry name" value="RsmH"/>
</dbReference>
<dbReference type="PANTHER" id="PTHR11265">
    <property type="entry name" value="S-ADENOSYL-METHYLTRANSFERASE MRAW"/>
    <property type="match status" value="1"/>
</dbReference>
<dbReference type="EC" id="2.1.1.199" evidence="6"/>
<dbReference type="GO" id="GO:0071424">
    <property type="term" value="F:rRNA (cytosine-N4-)-methyltransferase activity"/>
    <property type="evidence" value="ECO:0007669"/>
    <property type="project" value="UniProtKB-UniRule"/>
</dbReference>
<dbReference type="EMBL" id="PCQY01000006">
    <property type="protein sequence ID" value="PIP04817.1"/>
    <property type="molecule type" value="Genomic_DNA"/>
</dbReference>
<evidence type="ECO:0000256" key="3">
    <source>
        <dbReference type="ARBA" id="ARBA00022603"/>
    </source>
</evidence>
<dbReference type="SUPFAM" id="SSF81799">
    <property type="entry name" value="Putative methyltransferase TM0872, insert domain"/>
    <property type="match status" value="1"/>
</dbReference>
<evidence type="ECO:0000256" key="4">
    <source>
        <dbReference type="ARBA" id="ARBA00022679"/>
    </source>
</evidence>
<evidence type="ECO:0000313" key="8">
    <source>
        <dbReference type="Proteomes" id="UP000231388"/>
    </source>
</evidence>
<comment type="catalytic activity">
    <reaction evidence="6">
        <text>cytidine(1402) in 16S rRNA + S-adenosyl-L-methionine = N(4)-methylcytidine(1402) in 16S rRNA + S-adenosyl-L-homocysteine + H(+)</text>
        <dbReference type="Rhea" id="RHEA:42928"/>
        <dbReference type="Rhea" id="RHEA-COMP:10286"/>
        <dbReference type="Rhea" id="RHEA-COMP:10287"/>
        <dbReference type="ChEBI" id="CHEBI:15378"/>
        <dbReference type="ChEBI" id="CHEBI:57856"/>
        <dbReference type="ChEBI" id="CHEBI:59789"/>
        <dbReference type="ChEBI" id="CHEBI:74506"/>
        <dbReference type="ChEBI" id="CHEBI:82748"/>
        <dbReference type="EC" id="2.1.1.199"/>
    </reaction>
</comment>
<sequence length="293" mass="32717">MNKYHTPALSKEAIDFLNIEKGFWYVDCTLGGGGHTREILSKGGKVLGIDVDESAIKFAKENLAGYIRSGDLVLANSNFLDIEKLVKKFCLSAPKGILFDLGVSFHQLEESTRGFSFNSENTLDMRMDRNSAVTAKKLVNGLSERELKLLFEKYGEESYAGKIAKEIVKVRGFKEIETCRGLSELVKAVKGGRQFGKTHPATKVFQALRIAVNDELEVLERTLPRAFRVLAPKGRILVISFHSLEDRIVKNFGKKTGALRIITKKPVAPSFLELSLNPRARSAKLRVFEKILI</sequence>
<evidence type="ECO:0000313" key="7">
    <source>
        <dbReference type="EMBL" id="PIP04817.1"/>
    </source>
</evidence>
<feature type="binding site" evidence="6">
    <location>
        <begin position="33"/>
        <end position="35"/>
    </location>
    <ligand>
        <name>S-adenosyl-L-methionine</name>
        <dbReference type="ChEBI" id="CHEBI:59789"/>
    </ligand>
</feature>
<dbReference type="GO" id="GO:0005737">
    <property type="term" value="C:cytoplasm"/>
    <property type="evidence" value="ECO:0007669"/>
    <property type="project" value="UniProtKB-SubCell"/>
</dbReference>
<gene>
    <name evidence="6" type="primary">rsmH</name>
    <name evidence="7" type="ORF">COX53_00445</name>
</gene>
<dbReference type="AlphaFoldDB" id="A0A2G9XD03"/>
<dbReference type="SUPFAM" id="SSF53335">
    <property type="entry name" value="S-adenosyl-L-methionine-dependent methyltransferases"/>
    <property type="match status" value="1"/>
</dbReference>
<feature type="binding site" evidence="6">
    <location>
        <position position="107"/>
    </location>
    <ligand>
        <name>S-adenosyl-L-methionine</name>
        <dbReference type="ChEBI" id="CHEBI:59789"/>
    </ligand>
</feature>
<evidence type="ECO:0000256" key="6">
    <source>
        <dbReference type="HAMAP-Rule" id="MF_01007"/>
    </source>
</evidence>
<keyword evidence="6" id="KW-0963">Cytoplasm</keyword>
<feature type="binding site" evidence="6">
    <location>
        <position position="50"/>
    </location>
    <ligand>
        <name>S-adenosyl-L-methionine</name>
        <dbReference type="ChEBI" id="CHEBI:59789"/>
    </ligand>
</feature>
<keyword evidence="2 6" id="KW-0698">rRNA processing</keyword>
<organism evidence="7 8">
    <name type="scientific">candidate division WWE3 bacterium CG23_combo_of_CG06-09_8_20_14_all_40_14</name>
    <dbReference type="NCBI Taxonomy" id="1975095"/>
    <lineage>
        <taxon>Bacteria</taxon>
        <taxon>Katanobacteria</taxon>
    </lineage>
</organism>
<comment type="similarity">
    <text evidence="1 6">Belongs to the methyltransferase superfamily. RsmH family.</text>
</comment>
<comment type="subcellular location">
    <subcellularLocation>
        <location evidence="6">Cytoplasm</location>
    </subcellularLocation>
</comment>
<dbReference type="Pfam" id="PF01795">
    <property type="entry name" value="Methyltransf_5"/>
    <property type="match status" value="1"/>
</dbReference>
<dbReference type="Proteomes" id="UP000231388">
    <property type="component" value="Unassembled WGS sequence"/>
</dbReference>
<comment type="caution">
    <text evidence="7">The sequence shown here is derived from an EMBL/GenBank/DDBJ whole genome shotgun (WGS) entry which is preliminary data.</text>
</comment>
<dbReference type="PIRSF" id="PIRSF004486">
    <property type="entry name" value="MraW"/>
    <property type="match status" value="1"/>
</dbReference>
<keyword evidence="3 6" id="KW-0489">Methyltransferase</keyword>
<dbReference type="PANTHER" id="PTHR11265:SF0">
    <property type="entry name" value="12S RRNA N4-METHYLCYTIDINE METHYLTRANSFERASE"/>
    <property type="match status" value="1"/>
</dbReference>
<evidence type="ECO:0000256" key="1">
    <source>
        <dbReference type="ARBA" id="ARBA00010396"/>
    </source>
</evidence>
<reference evidence="7 8" key="1">
    <citation type="submission" date="2017-09" db="EMBL/GenBank/DDBJ databases">
        <title>Depth-based differentiation of microbial function through sediment-hosted aquifers and enrichment of novel symbionts in the deep terrestrial subsurface.</title>
        <authorList>
            <person name="Probst A.J."/>
            <person name="Ladd B."/>
            <person name="Jarett J.K."/>
            <person name="Geller-Mcgrath D.E."/>
            <person name="Sieber C.M."/>
            <person name="Emerson J.B."/>
            <person name="Anantharaman K."/>
            <person name="Thomas B.C."/>
            <person name="Malmstrom R."/>
            <person name="Stieglmeier M."/>
            <person name="Klingl A."/>
            <person name="Woyke T."/>
            <person name="Ryan C.M."/>
            <person name="Banfield J.F."/>
        </authorList>
    </citation>
    <scope>NUCLEOTIDE SEQUENCE [LARGE SCALE GENOMIC DNA]</scope>
    <source>
        <strain evidence="7">CG23_combo_of_CG06-09_8_20_14_all_40_14</strain>
    </source>
</reference>
<evidence type="ECO:0000256" key="2">
    <source>
        <dbReference type="ARBA" id="ARBA00022552"/>
    </source>
</evidence>
<dbReference type="Gene3D" id="1.10.150.170">
    <property type="entry name" value="Putative methyltransferase TM0872, insert domain"/>
    <property type="match status" value="1"/>
</dbReference>
<proteinExistence type="inferred from homology"/>
<dbReference type="Gene3D" id="3.40.50.150">
    <property type="entry name" value="Vaccinia Virus protein VP39"/>
    <property type="match status" value="1"/>
</dbReference>
<dbReference type="HAMAP" id="MF_01007">
    <property type="entry name" value="16SrRNA_methyltr_H"/>
    <property type="match status" value="1"/>
</dbReference>
<keyword evidence="5 6" id="KW-0949">S-adenosyl-L-methionine</keyword>
<feature type="binding site" evidence="6">
    <location>
        <position position="79"/>
    </location>
    <ligand>
        <name>S-adenosyl-L-methionine</name>
        <dbReference type="ChEBI" id="CHEBI:59789"/>
    </ligand>
</feature>
<protein>
    <recommendedName>
        <fullName evidence="6">Ribosomal RNA small subunit methyltransferase H</fullName>
        <ecNumber evidence="6">2.1.1.199</ecNumber>
    </recommendedName>
    <alternativeName>
        <fullName evidence="6">16S rRNA m(4)C1402 methyltransferase</fullName>
    </alternativeName>
    <alternativeName>
        <fullName evidence="6">rRNA (cytosine-N(4)-)-methyltransferase RsmH</fullName>
    </alternativeName>
</protein>
<comment type="function">
    <text evidence="6">Specifically methylates the N4 position of cytidine in position 1402 (C1402) of 16S rRNA.</text>
</comment>
<accession>A0A2G9XD03</accession>
<evidence type="ECO:0000256" key="5">
    <source>
        <dbReference type="ARBA" id="ARBA00022691"/>
    </source>
</evidence>
<dbReference type="GO" id="GO:0070475">
    <property type="term" value="P:rRNA base methylation"/>
    <property type="evidence" value="ECO:0007669"/>
    <property type="project" value="UniProtKB-UniRule"/>
</dbReference>
<name>A0A2G9XD03_UNCKA</name>
<dbReference type="InterPro" id="IPR023397">
    <property type="entry name" value="SAM-dep_MeTrfase_MraW_recog"/>
</dbReference>
<dbReference type="InterPro" id="IPR029063">
    <property type="entry name" value="SAM-dependent_MTases_sf"/>
</dbReference>